<dbReference type="InterPro" id="IPR002514">
    <property type="entry name" value="Transposase_8"/>
</dbReference>
<name>A0A3A8QC01_9BACT</name>
<keyword evidence="4" id="KW-1185">Reference proteome</keyword>
<evidence type="ECO:0000313" key="4">
    <source>
        <dbReference type="Proteomes" id="UP000272888"/>
    </source>
</evidence>
<dbReference type="PANTHER" id="PTHR46889">
    <property type="entry name" value="TRANSPOSASE INSF FOR INSERTION SEQUENCE IS3B-RELATED"/>
    <property type="match status" value="1"/>
</dbReference>
<feature type="region of interest" description="Disordered" evidence="1">
    <location>
        <begin position="437"/>
        <end position="469"/>
    </location>
</feature>
<dbReference type="SUPFAM" id="SSF48295">
    <property type="entry name" value="TrpR-like"/>
    <property type="match status" value="1"/>
</dbReference>
<dbReference type="GO" id="GO:0006313">
    <property type="term" value="P:DNA transposition"/>
    <property type="evidence" value="ECO:0007669"/>
    <property type="project" value="InterPro"/>
</dbReference>
<feature type="domain" description="Integrase catalytic" evidence="2">
    <location>
        <begin position="252"/>
        <end position="417"/>
    </location>
</feature>
<gene>
    <name evidence="3" type="ORF">D7V93_10300</name>
</gene>
<accession>A0A3A8QC01</accession>
<dbReference type="EMBL" id="RAWB01000081">
    <property type="protein sequence ID" value="RKH62292.1"/>
    <property type="molecule type" value="Genomic_DNA"/>
</dbReference>
<dbReference type="PANTHER" id="PTHR46889:SF4">
    <property type="entry name" value="TRANSPOSASE INSO FOR INSERTION SEQUENCE ELEMENT IS911B-RELATED"/>
    <property type="match status" value="1"/>
</dbReference>
<dbReference type="InterPro" id="IPR048020">
    <property type="entry name" value="Transpos_IS3"/>
</dbReference>
<dbReference type="PROSITE" id="PS50994">
    <property type="entry name" value="INTEGRASE"/>
    <property type="match status" value="1"/>
</dbReference>
<evidence type="ECO:0000259" key="2">
    <source>
        <dbReference type="PROSITE" id="PS50994"/>
    </source>
</evidence>
<dbReference type="GO" id="GO:0015074">
    <property type="term" value="P:DNA integration"/>
    <property type="evidence" value="ECO:0007669"/>
    <property type="project" value="InterPro"/>
</dbReference>
<dbReference type="Proteomes" id="UP000272888">
    <property type="component" value="Unassembled WGS sequence"/>
</dbReference>
<dbReference type="SUPFAM" id="SSF53098">
    <property type="entry name" value="Ribonuclease H-like"/>
    <property type="match status" value="1"/>
</dbReference>
<dbReference type="NCBIfam" id="NF033516">
    <property type="entry name" value="transpos_IS3"/>
    <property type="match status" value="1"/>
</dbReference>
<sequence length="469" mass="52087">MNPVVKEARVGETEVMEKAKRRRFTAEDKRRILEEADRGTKPGEVGALLRREGLYSSLLSVWRRQREAGGLAALAPSKRGPPAKVPEPGARRIAELEKELARSQARLKRAEALLELQKSIGNPGSGTAQARRGALMAAAREAVGALGIAPVCQVMGLPRATFYRGLQPKQGPARGRRQPRALSPEQRAEVLTVLHEPRFADAAPAEVYAQLLDEGRYLCSERPLYRVLAENHEVRERRNQLRHPNHPVPQVHATKPNELWNWDITKLHGPAKWTYFYLYVVLDVFSRSVVGWLVAPRESAALAQKLLAQTCERQAIPPGQLTIHADRDSSMTSKPVALLMADLGVTKTHSRPHVSNDNPFSEAHFKTLKYRPDFPRVFGCLQDAHGFCGDFFRWYNEEHHHAGLGLLTPHDVHHGLADARLAARATVLEAAFAAHPERFSHGPPKPQALPNAVWINNPAPLPNSQGAAH</sequence>
<dbReference type="InterPro" id="IPR010921">
    <property type="entry name" value="Trp_repressor/repl_initiator"/>
</dbReference>
<dbReference type="InterPro" id="IPR001584">
    <property type="entry name" value="Integrase_cat-core"/>
</dbReference>
<evidence type="ECO:0000313" key="3">
    <source>
        <dbReference type="EMBL" id="RKH62292.1"/>
    </source>
</evidence>
<comment type="caution">
    <text evidence="3">The sequence shown here is derived from an EMBL/GenBank/DDBJ whole genome shotgun (WGS) entry which is preliminary data.</text>
</comment>
<evidence type="ECO:0000256" key="1">
    <source>
        <dbReference type="SAM" id="MobiDB-lite"/>
    </source>
</evidence>
<dbReference type="Pfam" id="PF00665">
    <property type="entry name" value="rve"/>
    <property type="match status" value="1"/>
</dbReference>
<organism evidence="3 4">
    <name type="scientific">Corallococcus llansteffanensis</name>
    <dbReference type="NCBI Taxonomy" id="2316731"/>
    <lineage>
        <taxon>Bacteria</taxon>
        <taxon>Pseudomonadati</taxon>
        <taxon>Myxococcota</taxon>
        <taxon>Myxococcia</taxon>
        <taxon>Myxococcales</taxon>
        <taxon>Cystobacterineae</taxon>
        <taxon>Myxococcaceae</taxon>
        <taxon>Corallococcus</taxon>
    </lineage>
</organism>
<dbReference type="Pfam" id="PF01527">
    <property type="entry name" value="HTH_Tnp_1"/>
    <property type="match status" value="1"/>
</dbReference>
<reference evidence="4" key="1">
    <citation type="submission" date="2018-09" db="EMBL/GenBank/DDBJ databases">
        <authorList>
            <person name="Livingstone P.G."/>
            <person name="Whitworth D.E."/>
        </authorList>
    </citation>
    <scope>NUCLEOTIDE SEQUENCE [LARGE SCALE GENOMIC DNA]</scope>
    <source>
        <strain evidence="4">CA051B</strain>
    </source>
</reference>
<dbReference type="AlphaFoldDB" id="A0A3A8QC01"/>
<dbReference type="Gene3D" id="3.30.420.10">
    <property type="entry name" value="Ribonuclease H-like superfamily/Ribonuclease H"/>
    <property type="match status" value="1"/>
</dbReference>
<proteinExistence type="predicted"/>
<protein>
    <submittedName>
        <fullName evidence="3">IS3 family transposase</fullName>
    </submittedName>
</protein>
<dbReference type="InterPro" id="IPR012337">
    <property type="entry name" value="RNaseH-like_sf"/>
</dbReference>
<dbReference type="GO" id="GO:0043565">
    <property type="term" value="F:sequence-specific DNA binding"/>
    <property type="evidence" value="ECO:0007669"/>
    <property type="project" value="InterPro"/>
</dbReference>
<dbReference type="InterPro" id="IPR036397">
    <property type="entry name" value="RNaseH_sf"/>
</dbReference>
<dbReference type="InterPro" id="IPR050900">
    <property type="entry name" value="Transposase_IS3/IS150/IS904"/>
</dbReference>
<dbReference type="RefSeq" id="WP_120643232.1">
    <property type="nucleotide sequence ID" value="NZ_RAWB01000081.1"/>
</dbReference>
<dbReference type="GO" id="GO:0004803">
    <property type="term" value="F:transposase activity"/>
    <property type="evidence" value="ECO:0007669"/>
    <property type="project" value="InterPro"/>
</dbReference>